<name>A0A370DGQ7_9GAMM</name>
<dbReference type="InterPro" id="IPR011727">
    <property type="entry name" value="CHP02117"/>
</dbReference>
<reference evidence="2 3" key="1">
    <citation type="journal article" date="2018" name="ISME J.">
        <title>Endosymbiont genomes yield clues of tubeworm success.</title>
        <authorList>
            <person name="Li Y."/>
            <person name="Liles M.R."/>
            <person name="Halanych K.M."/>
        </authorList>
    </citation>
    <scope>NUCLEOTIDE SEQUENCE [LARGE SCALE GENOMIC DNA]</scope>
    <source>
        <strain evidence="2">A1462</strain>
    </source>
</reference>
<proteinExistence type="predicted"/>
<dbReference type="Proteomes" id="UP000254771">
    <property type="component" value="Unassembled WGS sequence"/>
</dbReference>
<keyword evidence="3" id="KW-1185">Reference proteome</keyword>
<gene>
    <name evidence="2" type="ORF">DIZ78_13340</name>
</gene>
<keyword evidence="1" id="KW-0732">Signal</keyword>
<feature type="signal peptide" evidence="1">
    <location>
        <begin position="1"/>
        <end position="19"/>
    </location>
</feature>
<evidence type="ECO:0000313" key="3">
    <source>
        <dbReference type="Proteomes" id="UP000254771"/>
    </source>
</evidence>
<evidence type="ECO:0000256" key="1">
    <source>
        <dbReference type="SAM" id="SignalP"/>
    </source>
</evidence>
<comment type="caution">
    <text evidence="2">The sequence shown here is derived from an EMBL/GenBank/DDBJ whole genome shotgun (WGS) entry which is preliminary data.</text>
</comment>
<dbReference type="EMBL" id="QFXE01000018">
    <property type="protein sequence ID" value="RDH83507.1"/>
    <property type="molecule type" value="Genomic_DNA"/>
</dbReference>
<protein>
    <submittedName>
        <fullName evidence="2">DUF2459 domain-containing protein</fullName>
    </submittedName>
</protein>
<dbReference type="Pfam" id="PF09601">
    <property type="entry name" value="DUF2459"/>
    <property type="match status" value="1"/>
</dbReference>
<organism evidence="2 3">
    <name type="scientific">endosymbiont of Escarpia spicata</name>
    <dbReference type="NCBI Taxonomy" id="2200908"/>
    <lineage>
        <taxon>Bacteria</taxon>
        <taxon>Pseudomonadati</taxon>
        <taxon>Pseudomonadota</taxon>
        <taxon>Gammaproteobacteria</taxon>
        <taxon>sulfur-oxidizing symbionts</taxon>
    </lineage>
</organism>
<sequence>MSRIRIWILFLAVSCCACAAPVRDAPAPSESEPSHTIFLVSHGWHAGIVLRRTDLPDSIWPAPEDFPDAQYLEVGWGDKDYYQTPDSHMGIILKTGLLPTASVLHIVGFNGTVPAYFPFSEIIRIELSSAGFEHLSRTIGESFARDEAGNTMSLGPGLYGNSRFYLSKEVYHLFNTCNVWTARTLHASGLPITPASTITVESLMSQARKFGMVVQAGPEPSE</sequence>
<dbReference type="AlphaFoldDB" id="A0A370DGQ7"/>
<accession>A0A370DGQ7</accession>
<evidence type="ECO:0000313" key="2">
    <source>
        <dbReference type="EMBL" id="RDH83507.1"/>
    </source>
</evidence>
<feature type="chain" id="PRO_5017060570" evidence="1">
    <location>
        <begin position="20"/>
        <end position="222"/>
    </location>
</feature>